<evidence type="ECO:0000256" key="2">
    <source>
        <dbReference type="ARBA" id="ARBA00022827"/>
    </source>
</evidence>
<reference evidence="4 5" key="1">
    <citation type="journal article" date="2021" name="Mar. Drugs">
        <title>Genome Reduction and Secondary Metabolism of the Marine Sponge-Associated Cyanobacterium Leptothoe.</title>
        <authorList>
            <person name="Konstantinou D."/>
            <person name="Popin R.V."/>
            <person name="Fewer D.P."/>
            <person name="Sivonen K."/>
            <person name="Gkelis S."/>
        </authorList>
    </citation>
    <scope>NUCLEOTIDE SEQUENCE [LARGE SCALE GENOMIC DNA]</scope>
    <source>
        <strain evidence="4 5">TAU-MAC 1615</strain>
    </source>
</reference>
<dbReference type="RefSeq" id="WP_215619399.1">
    <property type="nucleotide sequence ID" value="NZ_JADOER010000013.1"/>
</dbReference>
<dbReference type="SUPFAM" id="SSF56176">
    <property type="entry name" value="FAD-binding/transporter-associated domain-like"/>
    <property type="match status" value="1"/>
</dbReference>
<accession>A0ABS5Y7N7</accession>
<dbReference type="InterPro" id="IPR006094">
    <property type="entry name" value="Oxid_FAD_bind_N"/>
</dbReference>
<name>A0ABS5Y7N7_9CYAN</name>
<dbReference type="InterPro" id="IPR016164">
    <property type="entry name" value="FAD-linked_Oxase-like_C"/>
</dbReference>
<feature type="domain" description="FAD-binding PCMH-type" evidence="3">
    <location>
        <begin position="35"/>
        <end position="216"/>
    </location>
</feature>
<dbReference type="Proteomes" id="UP001196661">
    <property type="component" value="Unassembled WGS sequence"/>
</dbReference>
<keyword evidence="5" id="KW-1185">Reference proteome</keyword>
<organism evidence="4 5">
    <name type="scientific">Leptothoe kymatousa TAU-MAC 1615</name>
    <dbReference type="NCBI Taxonomy" id="2364775"/>
    <lineage>
        <taxon>Bacteria</taxon>
        <taxon>Bacillati</taxon>
        <taxon>Cyanobacteriota</taxon>
        <taxon>Cyanophyceae</taxon>
        <taxon>Nodosilineales</taxon>
        <taxon>Cymatolegaceae</taxon>
        <taxon>Leptothoe</taxon>
        <taxon>Leptothoe kymatousa</taxon>
    </lineage>
</organism>
<sequence length="423" mass="45671">MSPDTTFQSLLGSGQVVPWSQVDAPQTEGTNDPRFEGTEDLCIIYPESVEQLSAVVRTCYERRWRMVSCGQRTKLHWGGSRLKDVDVVISTARLNRLLDHWIEDFTTRVEAGLGFADLQSQLGLENQFWPVDPLYGDRATIGGIVATANGGSLRQRYGSVRDTVIGVQFVRYDGEVVKAGGRVVKNVAGYDLMKLMTGAYGSLGILSQVNLRLYPVAAVSQTVVLSGAADEIAEAALQTRLQGITPVAMDLIGASNGMRLVGRFQGIAAGVDEQVERFQAIAQAAGLESSAVEDSTFWASLALQLASPSKLLCKVGILPTELVPLLQLLAEVSADNWLARLHNASGLGLIALSAEAPNIIDILNKVRSHCSNHKGYLTVLQAPNSLTFEPWGYTGNALGMMKAIKQQFDPHDLLNSGRFVGGI</sequence>
<proteinExistence type="predicted"/>
<evidence type="ECO:0000256" key="1">
    <source>
        <dbReference type="ARBA" id="ARBA00022630"/>
    </source>
</evidence>
<dbReference type="InterPro" id="IPR016169">
    <property type="entry name" value="FAD-bd_PCMH_sub2"/>
</dbReference>
<dbReference type="PROSITE" id="PS51387">
    <property type="entry name" value="FAD_PCMH"/>
    <property type="match status" value="1"/>
</dbReference>
<dbReference type="InterPro" id="IPR016166">
    <property type="entry name" value="FAD-bd_PCMH"/>
</dbReference>
<keyword evidence="2" id="KW-0274">FAD</keyword>
<protein>
    <submittedName>
        <fullName evidence="4">FAD-binding oxidoreductase</fullName>
    </submittedName>
</protein>
<dbReference type="PANTHER" id="PTHR11748">
    <property type="entry name" value="D-LACTATE DEHYDROGENASE"/>
    <property type="match status" value="1"/>
</dbReference>
<evidence type="ECO:0000259" key="3">
    <source>
        <dbReference type="PROSITE" id="PS51387"/>
    </source>
</evidence>
<dbReference type="SUPFAM" id="SSF55103">
    <property type="entry name" value="FAD-linked oxidases, C-terminal domain"/>
    <property type="match status" value="1"/>
</dbReference>
<evidence type="ECO:0000313" key="4">
    <source>
        <dbReference type="EMBL" id="MBT9313513.1"/>
    </source>
</evidence>
<comment type="caution">
    <text evidence="4">The sequence shown here is derived from an EMBL/GenBank/DDBJ whole genome shotgun (WGS) entry which is preliminary data.</text>
</comment>
<keyword evidence="1" id="KW-0285">Flavoprotein</keyword>
<dbReference type="InterPro" id="IPR036318">
    <property type="entry name" value="FAD-bd_PCMH-like_sf"/>
</dbReference>
<dbReference type="Gene3D" id="3.30.465.10">
    <property type="match status" value="1"/>
</dbReference>
<dbReference type="EMBL" id="JADOER010000013">
    <property type="protein sequence ID" value="MBT9313513.1"/>
    <property type="molecule type" value="Genomic_DNA"/>
</dbReference>
<evidence type="ECO:0000313" key="5">
    <source>
        <dbReference type="Proteomes" id="UP001196661"/>
    </source>
</evidence>
<gene>
    <name evidence="4" type="ORF">IXB28_14965</name>
</gene>
<dbReference type="PANTHER" id="PTHR11748:SF103">
    <property type="entry name" value="GLYCOLATE OXIDASE SUBUNIT GLCE"/>
    <property type="match status" value="1"/>
</dbReference>
<dbReference type="Pfam" id="PF01565">
    <property type="entry name" value="FAD_binding_4"/>
    <property type="match status" value="1"/>
</dbReference>